<evidence type="ECO:0000256" key="1">
    <source>
        <dbReference type="SAM" id="Coils"/>
    </source>
</evidence>
<reference evidence="2 3" key="1">
    <citation type="submission" date="2017-02" db="EMBL/GenBank/DDBJ databases">
        <authorList>
            <consortium name="Pathogen Informatics"/>
        </authorList>
    </citation>
    <scope>NUCLEOTIDE SEQUENCE [LARGE SCALE GENOMIC DNA]</scope>
    <source>
        <strain evidence="2 3">VRECD0157</strain>
    </source>
</reference>
<dbReference type="RefSeq" id="WP_021394613.1">
    <property type="nucleotide sequence ID" value="NZ_CAADAQ010000012.1"/>
</dbReference>
<feature type="coiled-coil region" evidence="1">
    <location>
        <begin position="24"/>
        <end position="51"/>
    </location>
</feature>
<sequence>MAGKAKKEVSNEIEQINENKILQKKSSKKTYKQLRSELRKLKDEIEVEIMNLDTGTVLYRDRDERLIFEMNKAGEKTFILLSDLYEISNKHRGYFENYLITIIDVDSDDYTVEDILEYLNLKDMYEYLDEYDLDYINHILLKLDNDKFVNLVEKANYGLIECLGSRVIELYKKGKFDSHYKEHLIATRLGLQSLFED</sequence>
<proteinExistence type="predicted"/>
<evidence type="ECO:0000313" key="2">
    <source>
        <dbReference type="EMBL" id="SJT00682.1"/>
    </source>
</evidence>
<organism evidence="2 3">
    <name type="scientific">Clostridioides difficile</name>
    <name type="common">Peptoclostridium difficile</name>
    <dbReference type="NCBI Taxonomy" id="1496"/>
    <lineage>
        <taxon>Bacteria</taxon>
        <taxon>Bacillati</taxon>
        <taxon>Bacillota</taxon>
        <taxon>Clostridia</taxon>
        <taxon>Peptostreptococcales</taxon>
        <taxon>Peptostreptococcaceae</taxon>
        <taxon>Clostridioides</taxon>
    </lineage>
</organism>
<dbReference type="EMBL" id="FUPS01000014">
    <property type="protein sequence ID" value="SJT00682.1"/>
    <property type="molecule type" value="Genomic_DNA"/>
</dbReference>
<accession>A0A9X8RLN9</accession>
<dbReference type="AlphaFoldDB" id="A0A9X8RLN9"/>
<evidence type="ECO:0000313" key="3">
    <source>
        <dbReference type="Proteomes" id="UP000189137"/>
    </source>
</evidence>
<name>A0A9X8RLN9_CLODI</name>
<dbReference type="Proteomes" id="UP000189137">
    <property type="component" value="Unassembled WGS sequence"/>
</dbReference>
<gene>
    <name evidence="2" type="ORF">SAMEA3375112_03410</name>
</gene>
<comment type="caution">
    <text evidence="2">The sequence shown here is derived from an EMBL/GenBank/DDBJ whole genome shotgun (WGS) entry which is preliminary data.</text>
</comment>
<keyword evidence="1" id="KW-0175">Coiled coil</keyword>
<protein>
    <submittedName>
        <fullName evidence="2">Uncharacterized protein</fullName>
    </submittedName>
</protein>